<accession>A0A921I4U4</accession>
<protein>
    <submittedName>
        <fullName evidence="2">FRG domain-containing protein</fullName>
    </submittedName>
</protein>
<feature type="domain" description="FRG" evidence="1">
    <location>
        <begin position="27"/>
        <end position="117"/>
    </location>
</feature>
<evidence type="ECO:0000313" key="2">
    <source>
        <dbReference type="EMBL" id="HJG11295.1"/>
    </source>
</evidence>
<dbReference type="AlphaFoldDB" id="A0A921I4U4"/>
<name>A0A921I4U4_9BACE</name>
<evidence type="ECO:0000259" key="1">
    <source>
        <dbReference type="SMART" id="SM00901"/>
    </source>
</evidence>
<gene>
    <name evidence="2" type="ORF">K8V07_05135</name>
</gene>
<dbReference type="SMART" id="SM00901">
    <property type="entry name" value="FRG"/>
    <property type="match status" value="1"/>
</dbReference>
<organism evidence="2 3">
    <name type="scientific">Bacteroides xylanisolvens</name>
    <dbReference type="NCBI Taxonomy" id="371601"/>
    <lineage>
        <taxon>Bacteria</taxon>
        <taxon>Pseudomonadati</taxon>
        <taxon>Bacteroidota</taxon>
        <taxon>Bacteroidia</taxon>
        <taxon>Bacteroidales</taxon>
        <taxon>Bacteroidaceae</taxon>
        <taxon>Bacteroides</taxon>
    </lineage>
</organism>
<dbReference type="InterPro" id="IPR014966">
    <property type="entry name" value="FRG-dom"/>
</dbReference>
<sequence length="276" mass="32430">MNTYDEYLSIIDKYNRNNDLPRNTQMGMLQTFYRGQSNKNWIIEPSINRSGKRERDILGDIKINAGESLFQVMARVQHYKEAKTREKVGTRLIDFTKSVDVALYFACCEEDNDGAVFVQSIVPHKEEWYTVHILLEIANLESEKVNVRELTDILWSKYSLFSERFEDKGMVDNAITALIDFGIMIIPEKETLIQNKRMCAQEGCLWICGNRLDDRNQIRTSLTSKSMYFYPNDYCVPEWFCDHRDLLKIVIPKRKKEEFLCKLSDKNISRESLFPD</sequence>
<proteinExistence type="predicted"/>
<reference evidence="2" key="1">
    <citation type="journal article" date="2021" name="PeerJ">
        <title>Extensive microbial diversity within the chicken gut microbiome revealed by metagenomics and culture.</title>
        <authorList>
            <person name="Gilroy R."/>
            <person name="Ravi A."/>
            <person name="Getino M."/>
            <person name="Pursley I."/>
            <person name="Horton D.L."/>
            <person name="Alikhan N.F."/>
            <person name="Baker D."/>
            <person name="Gharbi K."/>
            <person name="Hall N."/>
            <person name="Watson M."/>
            <person name="Adriaenssens E.M."/>
            <person name="Foster-Nyarko E."/>
            <person name="Jarju S."/>
            <person name="Secka A."/>
            <person name="Antonio M."/>
            <person name="Oren A."/>
            <person name="Chaudhuri R.R."/>
            <person name="La Ragione R."/>
            <person name="Hildebrand F."/>
            <person name="Pallen M.J."/>
        </authorList>
    </citation>
    <scope>NUCLEOTIDE SEQUENCE</scope>
    <source>
        <strain evidence="2">CHK154-13316</strain>
    </source>
</reference>
<dbReference type="Proteomes" id="UP000747074">
    <property type="component" value="Unassembled WGS sequence"/>
</dbReference>
<evidence type="ECO:0000313" key="3">
    <source>
        <dbReference type="Proteomes" id="UP000747074"/>
    </source>
</evidence>
<dbReference type="Pfam" id="PF08867">
    <property type="entry name" value="FRG"/>
    <property type="match status" value="1"/>
</dbReference>
<comment type="caution">
    <text evidence="2">The sequence shown here is derived from an EMBL/GenBank/DDBJ whole genome shotgun (WGS) entry which is preliminary data.</text>
</comment>
<reference evidence="2" key="2">
    <citation type="submission" date="2021-09" db="EMBL/GenBank/DDBJ databases">
        <authorList>
            <person name="Gilroy R."/>
        </authorList>
    </citation>
    <scope>NUCLEOTIDE SEQUENCE</scope>
    <source>
        <strain evidence="2">CHK154-13316</strain>
    </source>
</reference>
<dbReference type="EMBL" id="DYVL01000068">
    <property type="protein sequence ID" value="HJG11295.1"/>
    <property type="molecule type" value="Genomic_DNA"/>
</dbReference>